<feature type="compositionally biased region" description="Polar residues" evidence="1">
    <location>
        <begin position="9"/>
        <end position="36"/>
    </location>
</feature>
<name>A0A6L2NVM2_TANCI</name>
<evidence type="ECO:0000256" key="1">
    <source>
        <dbReference type="SAM" id="MobiDB-lite"/>
    </source>
</evidence>
<feature type="region of interest" description="Disordered" evidence="1">
    <location>
        <begin position="1"/>
        <end position="37"/>
    </location>
</feature>
<sequence length="277" mass="30553">MYEEYFTIEKQSVSKSSTLSDNSLQHDTQPTMNVQPTEEPIIPPINDNDKKHNNNQAADAQFEAYKFINDFAPSRPETAESSLGNVDTSNIQPDGFVDPDHPENVNCLKKALYGLKQTPRARYDELSTFLIFKGSLKTRHSASSMLLCTLSSKTNGKAPQGGCLDTRKRTSEGIQFLGDKLVSWMSRKQHRTAMSITEVKYVVWVKLLVGSELLSFDGVKGDCDEDDRSVFKGGDGGPVFIDSVSKGSVSLDESEVFGVCCSLVCRMDGVEDIDVGE</sequence>
<gene>
    <name evidence="2" type="ORF">Tci_062134</name>
</gene>
<reference evidence="2" key="1">
    <citation type="journal article" date="2019" name="Sci. Rep.">
        <title>Draft genome of Tanacetum cinerariifolium, the natural source of mosquito coil.</title>
        <authorList>
            <person name="Yamashiro T."/>
            <person name="Shiraishi A."/>
            <person name="Satake H."/>
            <person name="Nakayama K."/>
        </authorList>
    </citation>
    <scope>NUCLEOTIDE SEQUENCE</scope>
</reference>
<evidence type="ECO:0000313" key="2">
    <source>
        <dbReference type="EMBL" id="GEU90156.1"/>
    </source>
</evidence>
<organism evidence="2">
    <name type="scientific">Tanacetum cinerariifolium</name>
    <name type="common">Dalmatian daisy</name>
    <name type="synonym">Chrysanthemum cinerariifolium</name>
    <dbReference type="NCBI Taxonomy" id="118510"/>
    <lineage>
        <taxon>Eukaryota</taxon>
        <taxon>Viridiplantae</taxon>
        <taxon>Streptophyta</taxon>
        <taxon>Embryophyta</taxon>
        <taxon>Tracheophyta</taxon>
        <taxon>Spermatophyta</taxon>
        <taxon>Magnoliopsida</taxon>
        <taxon>eudicotyledons</taxon>
        <taxon>Gunneridae</taxon>
        <taxon>Pentapetalae</taxon>
        <taxon>asterids</taxon>
        <taxon>campanulids</taxon>
        <taxon>Asterales</taxon>
        <taxon>Asteraceae</taxon>
        <taxon>Asteroideae</taxon>
        <taxon>Anthemideae</taxon>
        <taxon>Anthemidinae</taxon>
        <taxon>Tanacetum</taxon>
    </lineage>
</organism>
<comment type="caution">
    <text evidence="2">The sequence shown here is derived from an EMBL/GenBank/DDBJ whole genome shotgun (WGS) entry which is preliminary data.</text>
</comment>
<proteinExistence type="predicted"/>
<dbReference type="GO" id="GO:0003964">
    <property type="term" value="F:RNA-directed DNA polymerase activity"/>
    <property type="evidence" value="ECO:0007669"/>
    <property type="project" value="UniProtKB-KW"/>
</dbReference>
<accession>A0A6L2NVM2</accession>
<keyword evidence="2" id="KW-0548">Nucleotidyltransferase</keyword>
<keyword evidence="2" id="KW-0808">Transferase</keyword>
<keyword evidence="2" id="KW-0695">RNA-directed DNA polymerase</keyword>
<protein>
    <submittedName>
        <fullName evidence="2">Reverse transcriptase</fullName>
    </submittedName>
</protein>
<dbReference type="AlphaFoldDB" id="A0A6L2NVM2"/>
<dbReference type="EMBL" id="BKCJ010010122">
    <property type="protein sequence ID" value="GEU90156.1"/>
    <property type="molecule type" value="Genomic_DNA"/>
</dbReference>